<accession>A0A1D1VGW2</accession>
<dbReference type="Proteomes" id="UP000186922">
    <property type="component" value="Unassembled WGS sequence"/>
</dbReference>
<name>A0A1D1VGW2_RAMVA</name>
<keyword evidence="2" id="KW-0472">Membrane</keyword>
<feature type="transmembrane region" description="Helical" evidence="2">
    <location>
        <begin position="20"/>
        <end position="39"/>
    </location>
</feature>
<keyword evidence="4" id="KW-1185">Reference proteome</keyword>
<evidence type="ECO:0000256" key="2">
    <source>
        <dbReference type="SAM" id="Phobius"/>
    </source>
</evidence>
<sequence>MRNMKDELATMNLLPHDRALYWSAFTLAVFGAFRISGYTNPANRSFDSRTLLLTDVSTKPKGLNVRLRQSKIDQFSHGYTVQLLHTGRSVCIVRATTRYIHFRSSIGRTEDPLVILESDSYLTRPVRPSDVLYKPVFKAFLIQKFTPHTAYASLLPPLQLRTVPRRKPSSRSADGNPPASPAMSEPKCQVSAYNPTHLTTPPKISLTTLLNILAVCWFFGASHVAHTAEQACTSRVQYTFASYAEQASNVWVPTKGILVRESYALKVNVAELSE</sequence>
<protein>
    <submittedName>
        <fullName evidence="3">Uncharacterized protein</fullName>
    </submittedName>
</protein>
<dbReference type="OrthoDB" id="9863428at2759"/>
<gene>
    <name evidence="3" type="primary">RvY_11651-1</name>
    <name evidence="3" type="synonym">RvY_11651.1</name>
    <name evidence="3" type="ORF">RvY_11651</name>
</gene>
<keyword evidence="2" id="KW-0812">Transmembrane</keyword>
<dbReference type="AlphaFoldDB" id="A0A1D1VGW2"/>
<reference evidence="3 4" key="1">
    <citation type="journal article" date="2016" name="Nat. Commun.">
        <title>Extremotolerant tardigrade genome and improved radiotolerance of human cultured cells by tardigrade-unique protein.</title>
        <authorList>
            <person name="Hashimoto T."/>
            <person name="Horikawa D.D."/>
            <person name="Saito Y."/>
            <person name="Kuwahara H."/>
            <person name="Kozuka-Hata H."/>
            <person name="Shin-I T."/>
            <person name="Minakuchi Y."/>
            <person name="Ohishi K."/>
            <person name="Motoyama A."/>
            <person name="Aizu T."/>
            <person name="Enomoto A."/>
            <person name="Kondo K."/>
            <person name="Tanaka S."/>
            <person name="Hara Y."/>
            <person name="Koshikawa S."/>
            <person name="Sagara H."/>
            <person name="Miura T."/>
            <person name="Yokobori S."/>
            <person name="Miyagawa K."/>
            <person name="Suzuki Y."/>
            <person name="Kubo T."/>
            <person name="Oyama M."/>
            <person name="Kohara Y."/>
            <person name="Fujiyama A."/>
            <person name="Arakawa K."/>
            <person name="Katayama T."/>
            <person name="Toyoda A."/>
            <person name="Kunieda T."/>
        </authorList>
    </citation>
    <scope>NUCLEOTIDE SEQUENCE [LARGE SCALE GENOMIC DNA]</scope>
    <source>
        <strain evidence="3 4">YOKOZUNA-1</strain>
    </source>
</reference>
<comment type="caution">
    <text evidence="3">The sequence shown here is derived from an EMBL/GenBank/DDBJ whole genome shotgun (WGS) entry which is preliminary data.</text>
</comment>
<dbReference type="EMBL" id="BDGG01000006">
    <property type="protein sequence ID" value="GAV00862.1"/>
    <property type="molecule type" value="Genomic_DNA"/>
</dbReference>
<keyword evidence="2" id="KW-1133">Transmembrane helix</keyword>
<evidence type="ECO:0000256" key="1">
    <source>
        <dbReference type="SAM" id="MobiDB-lite"/>
    </source>
</evidence>
<organism evidence="3 4">
    <name type="scientific">Ramazzottius varieornatus</name>
    <name type="common">Water bear</name>
    <name type="synonym">Tardigrade</name>
    <dbReference type="NCBI Taxonomy" id="947166"/>
    <lineage>
        <taxon>Eukaryota</taxon>
        <taxon>Metazoa</taxon>
        <taxon>Ecdysozoa</taxon>
        <taxon>Tardigrada</taxon>
        <taxon>Eutardigrada</taxon>
        <taxon>Parachela</taxon>
        <taxon>Hypsibioidea</taxon>
        <taxon>Ramazzottiidae</taxon>
        <taxon>Ramazzottius</taxon>
    </lineage>
</organism>
<evidence type="ECO:0000313" key="4">
    <source>
        <dbReference type="Proteomes" id="UP000186922"/>
    </source>
</evidence>
<proteinExistence type="predicted"/>
<feature type="region of interest" description="Disordered" evidence="1">
    <location>
        <begin position="163"/>
        <end position="186"/>
    </location>
</feature>
<evidence type="ECO:0000313" key="3">
    <source>
        <dbReference type="EMBL" id="GAV00862.1"/>
    </source>
</evidence>